<organism evidence="15 23">
    <name type="scientific">Bacteroides uniformis</name>
    <dbReference type="NCBI Taxonomy" id="820"/>
    <lineage>
        <taxon>Bacteria</taxon>
        <taxon>Pseudomonadati</taxon>
        <taxon>Bacteroidota</taxon>
        <taxon>Bacteroidia</taxon>
        <taxon>Bacteroidales</taxon>
        <taxon>Bacteroidaceae</taxon>
        <taxon>Bacteroides</taxon>
    </lineage>
</organism>
<dbReference type="EMBL" id="JAQNRK010000011">
    <property type="protein sequence ID" value="MDC1794934.1"/>
    <property type="molecule type" value="Genomic_DNA"/>
</dbReference>
<dbReference type="EMBL" id="QSPV01000015">
    <property type="protein sequence ID" value="RGJ91136.1"/>
    <property type="molecule type" value="Genomic_DNA"/>
</dbReference>
<dbReference type="Proteomes" id="UP000284640">
    <property type="component" value="Unassembled WGS sequence"/>
</dbReference>
<sequence length="506" mass="57261">MKKHFFNATFWALLSLALWTTGCSDDDGYSDVDGQIPTMTLVTDHIESGAGHRFTIEGSLADQDGIVSVNLQCADLYLNKTIDLVEIYGAPQTEYELSYSYDLKRDEIGERFTVKVTVTDAGGREVSQDVLITMDGDFENPTFTIAPGKEVTVLIKDETKFNLNFTVKDDRILDYVLIEIPGVEGFESRRIEAGGQSTLSFTEKIILPNEVKSYDVTLTAVDARGNQTVTNSTISVSEMPDFPKMYLADVATVEELNSDIFGVPMVINHTGEYQYRARYYNKAAGTEIFFLPQKTDFTPICFGLDPEDNTKLTDDPETAKPIVLDEAGVYYEIDINVKESTYSMRTYSVTEATNPMKYEYGKPCFDRWENGESFIDFYIGWGGSPQDAGNQLFAQDKNNPHLFYYPENGTWTLEAGEEMNFIISNYHPDGWWDHVEWRCDDSQNVEKFGYFSKKGDVNPNWEGTNQRWEDGSMVGDNWMKPTVTVTGNYRFEFDAHLGRGKIVPAN</sequence>
<evidence type="ECO:0000313" key="1">
    <source>
        <dbReference type="EMBL" id="BBK87111.1"/>
    </source>
</evidence>
<evidence type="ECO:0000313" key="17">
    <source>
        <dbReference type="EMBL" id="RGK86868.1"/>
    </source>
</evidence>
<dbReference type="PROSITE" id="PS51257">
    <property type="entry name" value="PROKAR_LIPOPROTEIN"/>
    <property type="match status" value="1"/>
</dbReference>
<dbReference type="EMBL" id="QSRB01000004">
    <property type="protein sequence ID" value="RGK86868.1"/>
    <property type="molecule type" value="Genomic_DNA"/>
</dbReference>
<evidence type="ECO:0000313" key="39">
    <source>
        <dbReference type="Proteomes" id="UP000466952"/>
    </source>
</evidence>
<evidence type="ECO:0000313" key="37">
    <source>
        <dbReference type="Proteomes" id="UP000442334"/>
    </source>
</evidence>
<dbReference type="Proteomes" id="UP000431575">
    <property type="component" value="Unassembled WGS sequence"/>
</dbReference>
<dbReference type="Proteomes" id="UP000320533">
    <property type="component" value="Chromosome"/>
</dbReference>
<evidence type="ECO:0000313" key="38">
    <source>
        <dbReference type="Proteomes" id="UP000462376"/>
    </source>
</evidence>
<reference evidence="32 33" key="3">
    <citation type="journal article" date="2019" name="Nat. Med.">
        <title>A library of human gut bacterial isolates paired with longitudinal multiomics data enables mechanistic microbiome research.</title>
        <authorList>
            <person name="Poyet M."/>
            <person name="Groussin M."/>
            <person name="Gibbons S.M."/>
            <person name="Avila-Pacheco J."/>
            <person name="Jiang X."/>
            <person name="Kearney S.M."/>
            <person name="Perrotta A.R."/>
            <person name="Berdy B."/>
            <person name="Zhao S."/>
            <person name="Lieberman T.D."/>
            <person name="Swanson P.K."/>
            <person name="Smith M."/>
            <person name="Roesemann S."/>
            <person name="Alexander J.E."/>
            <person name="Rich S.A."/>
            <person name="Livny J."/>
            <person name="Vlamakis H."/>
            <person name="Clish C."/>
            <person name="Bullock K."/>
            <person name="Deik A."/>
            <person name="Scott J."/>
            <person name="Pierce K.A."/>
            <person name="Xavier R.J."/>
            <person name="Alm E.J."/>
        </authorList>
    </citation>
    <scope>NUCLEOTIDE SEQUENCE [LARGE SCALE GENOMIC DNA]</scope>
    <source>
        <strain evidence="8 39">BIOML-A11</strain>
        <strain evidence="7 37">BIOML-A21</strain>
        <strain evidence="4 36">BIOML-A36</strain>
        <strain evidence="6 35">BIOML-A37</strain>
        <strain evidence="5 34">BIOML-A38</strain>
        <strain evidence="3 33">BIOML-A42</strain>
        <strain evidence="10 38">BIOML-A5</strain>
        <strain evidence="9 32">BIOML-A6</strain>
    </source>
</reference>
<dbReference type="Proteomes" id="UP000441711">
    <property type="component" value="Unassembled WGS sequence"/>
</dbReference>
<dbReference type="EMBL" id="WCTM01000017">
    <property type="protein sequence ID" value="KAB4237483.1"/>
    <property type="molecule type" value="Genomic_DNA"/>
</dbReference>
<dbReference type="EMBL" id="BQNL01000001">
    <property type="protein sequence ID" value="GKH13239.1"/>
    <property type="molecule type" value="Genomic_DNA"/>
</dbReference>
<evidence type="ECO:0000313" key="16">
    <source>
        <dbReference type="EMBL" id="RGJ91136.1"/>
    </source>
</evidence>
<evidence type="ECO:0000313" key="32">
    <source>
        <dbReference type="Proteomes" id="UP000431575"/>
    </source>
</evidence>
<evidence type="ECO:0000313" key="14">
    <source>
        <dbReference type="EMBL" id="MDU0247091.1"/>
    </source>
</evidence>
<dbReference type="EMBL" id="QSTL01000008">
    <property type="protein sequence ID" value="RGM55603.1"/>
    <property type="molecule type" value="Genomic_DNA"/>
</dbReference>
<dbReference type="EMBL" id="WCTR01000007">
    <property type="protein sequence ID" value="KAB4212236.1"/>
    <property type="molecule type" value="Genomic_DNA"/>
</dbReference>
<dbReference type="Proteomes" id="UP000432488">
    <property type="component" value="Unassembled WGS sequence"/>
</dbReference>
<evidence type="ECO:0000313" key="40">
    <source>
        <dbReference type="Proteomes" id="UP001215818"/>
    </source>
</evidence>
<evidence type="ECO:0000313" key="3">
    <source>
        <dbReference type="EMBL" id="KAB4089812.1"/>
    </source>
</evidence>
<dbReference type="EMBL" id="WCUV01000010">
    <property type="protein sequence ID" value="KAB4089812.1"/>
    <property type="molecule type" value="Genomic_DNA"/>
</dbReference>
<dbReference type="RefSeq" id="WP_008665740.1">
    <property type="nucleotide sequence ID" value="NZ_AP019724.1"/>
</dbReference>
<evidence type="ECO:0000313" key="12">
    <source>
        <dbReference type="EMBL" id="MDC1794934.1"/>
    </source>
</evidence>
<evidence type="ECO:0000313" key="13">
    <source>
        <dbReference type="EMBL" id="MDC1879256.1"/>
    </source>
</evidence>
<evidence type="ECO:0000313" key="33">
    <source>
        <dbReference type="Proteomes" id="UP000432488"/>
    </source>
</evidence>
<dbReference type="Proteomes" id="UP000260874">
    <property type="component" value="Unassembled WGS sequence"/>
</dbReference>
<evidence type="ECO:0000313" key="8">
    <source>
        <dbReference type="EMBL" id="KAB4212236.1"/>
    </source>
</evidence>
<dbReference type="Proteomes" id="UP000284022">
    <property type="component" value="Unassembled WGS sequence"/>
</dbReference>
<evidence type="ECO:0000313" key="15">
    <source>
        <dbReference type="EMBL" id="OKZ33039.1"/>
    </source>
</evidence>
<reference evidence="1 31" key="4">
    <citation type="submission" date="2019-06" db="EMBL/GenBank/DDBJ databases">
        <title>Complete genome sequence of Bacteroides uniformis NBRC 113350.</title>
        <authorList>
            <person name="Miura T."/>
            <person name="Furukawa M."/>
            <person name="Shimamura M."/>
            <person name="Ohyama Y."/>
            <person name="Yamazoe A."/>
            <person name="Kawasaki H."/>
        </authorList>
    </citation>
    <scope>NUCLEOTIDE SEQUENCE [LARGE SCALE GENOMIC DNA]</scope>
    <source>
        <strain evidence="1 31">NBRC 113350</strain>
    </source>
</reference>
<evidence type="ECO:0000313" key="30">
    <source>
        <dbReference type="Proteomes" id="UP000285343"/>
    </source>
</evidence>
<evidence type="ECO:0000313" key="7">
    <source>
        <dbReference type="EMBL" id="KAB4186309.1"/>
    </source>
</evidence>
<evidence type="ECO:0000313" key="10">
    <source>
        <dbReference type="EMBL" id="KAB4240282.1"/>
    </source>
</evidence>
<dbReference type="Proteomes" id="UP001218502">
    <property type="component" value="Unassembled WGS sequence"/>
</dbReference>
<dbReference type="Proteomes" id="UP000466952">
    <property type="component" value="Unassembled WGS sequence"/>
</dbReference>
<evidence type="ECO:0000313" key="36">
    <source>
        <dbReference type="Proteomes" id="UP000441711"/>
    </source>
</evidence>
<evidence type="ECO:0000313" key="29">
    <source>
        <dbReference type="Proteomes" id="UP000285283"/>
    </source>
</evidence>
<gene>
    <name evidence="15" type="ORF">BHV79_09240</name>
    <name evidence="1" type="ORF">Bun01g_14810</name>
    <name evidence="2" type="ORF">CE91St12_14490</name>
    <name evidence="22" type="ORF">DW729_11900</name>
    <name evidence="21" type="ORF">DWW14_11075</name>
    <name evidence="20" type="ORF">DWW83_02880</name>
    <name evidence="19" type="ORF">DWX87_00425</name>
    <name evidence="18" type="ORF">DXC07_10795</name>
    <name evidence="17" type="ORF">DXC91_06715</name>
    <name evidence="16" type="ORF">DXD40_15485</name>
    <name evidence="9" type="ORF">GAP41_19830</name>
    <name evidence="10" type="ORF">GAP47_03785</name>
    <name evidence="8" type="ORF">GAP55_10870</name>
    <name evidence="7" type="ORF">GAQ34_08175</name>
    <name evidence="3" type="ORF">GAQ56_14585</name>
    <name evidence="4" type="ORF">GAQ70_09255</name>
    <name evidence="5" type="ORF">GAQ72_02915</name>
    <name evidence="6" type="ORF">GAQ75_01275</name>
    <name evidence="12" type="ORF">POY73_12430</name>
    <name evidence="11" type="ORF">POY80_08635</name>
    <name evidence="13" type="ORF">POZ24_04360</name>
    <name evidence="14" type="ORF">RVH16_20605</name>
</gene>
<dbReference type="EMBL" id="MNQU01000215">
    <property type="protein sequence ID" value="OKZ33039.1"/>
    <property type="molecule type" value="Genomic_DNA"/>
</dbReference>
<evidence type="ECO:0000313" key="20">
    <source>
        <dbReference type="EMBL" id="RGU41075.1"/>
    </source>
</evidence>
<evidence type="ECO:0000313" key="4">
    <source>
        <dbReference type="EMBL" id="KAB4109367.1"/>
    </source>
</evidence>
<dbReference type="EMBL" id="WCUR01000005">
    <property type="protein sequence ID" value="KAB4118924.1"/>
    <property type="molecule type" value="Genomic_DNA"/>
</dbReference>
<evidence type="ECO:0000313" key="34">
    <source>
        <dbReference type="Proteomes" id="UP000434462"/>
    </source>
</evidence>
<reference evidence="2" key="5">
    <citation type="submission" date="2022-01" db="EMBL/GenBank/DDBJ databases">
        <title>Novel bile acid biosynthetic pathways are enriched in the microbiome of centenarians.</title>
        <authorList>
            <person name="Sato Y."/>
            <person name="Atarashi K."/>
            <person name="Plichta R.D."/>
            <person name="Arai Y."/>
            <person name="Sasajima S."/>
            <person name="Kearney M.S."/>
            <person name="Suda W."/>
            <person name="Takeshita K."/>
            <person name="Sasaki T."/>
            <person name="Okamoto S."/>
            <person name="Skelly N.A."/>
            <person name="Okamura Y."/>
            <person name="Vlamakis H."/>
            <person name="Li Y."/>
            <person name="Tanoue T."/>
            <person name="Takei H."/>
            <person name="Nittono H."/>
            <person name="Narushima S."/>
            <person name="Irie J."/>
            <person name="Itoh H."/>
            <person name="Moriya K."/>
            <person name="Sugiura Y."/>
            <person name="Suematsu M."/>
            <person name="Moritoki N."/>
            <person name="Shibata S."/>
            <person name="Littman R.D."/>
            <person name="Fischbach A.M."/>
            <person name="Uwamino Y."/>
            <person name="Inoue T."/>
            <person name="Honda A."/>
            <person name="Hattori M."/>
            <person name="Murai T."/>
            <person name="Xavier J.R."/>
            <person name="Hirose N."/>
            <person name="Honda K."/>
        </authorList>
    </citation>
    <scope>NUCLEOTIDE SEQUENCE</scope>
    <source>
        <strain evidence="2">CE91-St12</strain>
    </source>
</reference>
<evidence type="ECO:0000313" key="18">
    <source>
        <dbReference type="EMBL" id="RGM55603.1"/>
    </source>
</evidence>
<evidence type="ECO:0000313" key="35">
    <source>
        <dbReference type="Proteomes" id="UP000438773"/>
    </source>
</evidence>
<dbReference type="EMBL" id="QSKL01000010">
    <property type="protein sequence ID" value="RHE59444.1"/>
    <property type="molecule type" value="Genomic_DNA"/>
</dbReference>
<dbReference type="KEGG" id="bun:Bun01g_14810"/>
<reference evidence="24 25" key="2">
    <citation type="submission" date="2018-08" db="EMBL/GenBank/DDBJ databases">
        <title>A genome reference for cultivated species of the human gut microbiota.</title>
        <authorList>
            <person name="Zou Y."/>
            <person name="Xue W."/>
            <person name="Luo G."/>
        </authorList>
    </citation>
    <scope>NUCLEOTIDE SEQUENCE [LARGE SCALE GENOMIC DNA]</scope>
    <source>
        <strain evidence="21 30">AF14-42</strain>
        <strain evidence="20 27">AF17-20</strain>
        <strain evidence="19 29">AF21-53</strain>
        <strain evidence="22 28">AM27-46</strain>
        <strain evidence="18 26">OM07-9</strain>
        <strain evidence="17 25">TF09-22</strain>
        <strain evidence="16 24">TM04-30</strain>
    </source>
</reference>
<evidence type="ECO:0000313" key="6">
    <source>
        <dbReference type="EMBL" id="KAB4128940.1"/>
    </source>
</evidence>
<dbReference type="Proteomes" id="UP000434462">
    <property type="component" value="Unassembled WGS sequence"/>
</dbReference>
<accession>A0A1Q6I2L0</accession>
<proteinExistence type="predicted"/>
<dbReference type="EMBL" id="JAQNQY010000007">
    <property type="protein sequence ID" value="MDC1752506.1"/>
    <property type="molecule type" value="Genomic_DNA"/>
</dbReference>
<name>A0A1Q6I2L0_BACUN</name>
<evidence type="ECO:0000313" key="26">
    <source>
        <dbReference type="Proteomes" id="UP000261295"/>
    </source>
</evidence>
<dbReference type="Proteomes" id="UP000462376">
    <property type="component" value="Unassembled WGS sequence"/>
</dbReference>
<dbReference type="Proteomes" id="UP001055048">
    <property type="component" value="Unassembled WGS sequence"/>
</dbReference>
<evidence type="ECO:0000313" key="23">
    <source>
        <dbReference type="Proteomes" id="UP000186549"/>
    </source>
</evidence>
<dbReference type="EMBL" id="QRXV01000002">
    <property type="protein sequence ID" value="RGU41075.1"/>
    <property type="molecule type" value="Genomic_DNA"/>
</dbReference>
<evidence type="ECO:0000313" key="28">
    <source>
        <dbReference type="Proteomes" id="UP000284640"/>
    </source>
</evidence>
<dbReference type="EMBL" id="QRVP01000001">
    <property type="protein sequence ID" value="RGS57493.1"/>
    <property type="molecule type" value="Genomic_DNA"/>
</dbReference>
<dbReference type="EMBL" id="QRZC01000013">
    <property type="protein sequence ID" value="RGV41670.1"/>
    <property type="molecule type" value="Genomic_DNA"/>
</dbReference>
<evidence type="ECO:0000313" key="19">
    <source>
        <dbReference type="EMBL" id="RGS57493.1"/>
    </source>
</evidence>
<evidence type="ECO:0000313" key="27">
    <source>
        <dbReference type="Proteomes" id="UP000284022"/>
    </source>
</evidence>
<dbReference type="Proteomes" id="UP000285343">
    <property type="component" value="Unassembled WGS sequence"/>
</dbReference>
<dbReference type="EMBL" id="WCUA01000006">
    <property type="protein sequence ID" value="KAB4186309.1"/>
    <property type="molecule type" value="Genomic_DNA"/>
</dbReference>
<dbReference type="EMBL" id="AP019724">
    <property type="protein sequence ID" value="BBK87111.1"/>
    <property type="molecule type" value="Genomic_DNA"/>
</dbReference>
<dbReference type="EMBL" id="WCUQ01000001">
    <property type="protein sequence ID" value="KAB4128940.1"/>
    <property type="molecule type" value="Genomic_DNA"/>
</dbReference>
<dbReference type="Proteomes" id="UP001181247">
    <property type="component" value="Unassembled WGS sequence"/>
</dbReference>
<evidence type="ECO:0000313" key="31">
    <source>
        <dbReference type="Proteomes" id="UP000320533"/>
    </source>
</evidence>
<dbReference type="EMBL" id="WCUP01000006">
    <property type="protein sequence ID" value="KAB4109367.1"/>
    <property type="molecule type" value="Genomic_DNA"/>
</dbReference>
<dbReference type="EMBL" id="WCTL01000002">
    <property type="protein sequence ID" value="KAB4240282.1"/>
    <property type="molecule type" value="Genomic_DNA"/>
</dbReference>
<evidence type="ECO:0000313" key="2">
    <source>
        <dbReference type="EMBL" id="GKH13239.1"/>
    </source>
</evidence>
<dbReference type="Proteomes" id="UP000260844">
    <property type="component" value="Unassembled WGS sequence"/>
</dbReference>
<dbReference type="EMBL" id="JAWDEU010000002">
    <property type="protein sequence ID" value="MDU0247091.1"/>
    <property type="molecule type" value="Genomic_DNA"/>
</dbReference>
<reference evidence="14" key="7">
    <citation type="submission" date="2023-10" db="EMBL/GenBank/DDBJ databases">
        <title>Genome of Potential pathogenic bacteria in Crohn's disease.</title>
        <authorList>
            <person name="Rodriguez-Palacios A."/>
        </authorList>
    </citation>
    <scope>NUCLEOTIDE SEQUENCE</scope>
    <source>
        <strain evidence="14">CavFT-hAR50</strain>
    </source>
</reference>
<dbReference type="Proteomes" id="UP000186549">
    <property type="component" value="Unassembled WGS sequence"/>
</dbReference>
<evidence type="ECO:0000313" key="5">
    <source>
        <dbReference type="EMBL" id="KAB4118924.1"/>
    </source>
</evidence>
<dbReference type="Proteomes" id="UP000285283">
    <property type="component" value="Unassembled WGS sequence"/>
</dbReference>
<reference evidence="11 40" key="6">
    <citation type="submission" date="2022-10" db="EMBL/GenBank/DDBJ databases">
        <title>Human gut microbiome strain richness.</title>
        <authorList>
            <person name="Chen-Liaw A."/>
        </authorList>
    </citation>
    <scope>NUCLEOTIDE SEQUENCE</scope>
    <source>
        <strain evidence="13">1001713st2_A4_1001713B170214_170313</strain>
        <strain evidence="11">A1_m1001262Bd0_191120</strain>
        <strain evidence="12 40">D53st1_B1_D53t1_180928</strain>
    </source>
</reference>
<dbReference type="EMBL" id="JAQNSG010000003">
    <property type="protein sequence ID" value="MDC1879256.1"/>
    <property type="molecule type" value="Genomic_DNA"/>
</dbReference>
<evidence type="ECO:0000313" key="11">
    <source>
        <dbReference type="EMBL" id="MDC1752506.1"/>
    </source>
</evidence>
<dbReference type="Proteomes" id="UP000261295">
    <property type="component" value="Unassembled WGS sequence"/>
</dbReference>
<evidence type="ECO:0000313" key="22">
    <source>
        <dbReference type="EMBL" id="RHE59444.1"/>
    </source>
</evidence>
<dbReference type="Proteomes" id="UP000442334">
    <property type="component" value="Unassembled WGS sequence"/>
</dbReference>
<evidence type="ECO:0000313" key="25">
    <source>
        <dbReference type="Proteomes" id="UP000260874"/>
    </source>
</evidence>
<dbReference type="Proteomes" id="UP001213309">
    <property type="component" value="Unassembled WGS sequence"/>
</dbReference>
<reference evidence="15 23" key="1">
    <citation type="journal article" date="2016" name="Nat. Biotechnol.">
        <title>Measurement of bacterial replication rates in microbial communities.</title>
        <authorList>
            <person name="Brown C.T."/>
            <person name="Olm M.R."/>
            <person name="Thomas B.C."/>
            <person name="Banfield J.F."/>
        </authorList>
    </citation>
    <scope>NUCLEOTIDE SEQUENCE [LARGE SCALE GENOMIC DNA]</scope>
    <source>
        <strain evidence="15">45_41</strain>
    </source>
</reference>
<protein>
    <submittedName>
        <fullName evidence="15">Uncharacterized protein</fullName>
    </submittedName>
</protein>
<dbReference type="Proteomes" id="UP001215818">
    <property type="component" value="Unassembled WGS sequence"/>
</dbReference>
<evidence type="ECO:0000313" key="21">
    <source>
        <dbReference type="EMBL" id="RGV41670.1"/>
    </source>
</evidence>
<dbReference type="Proteomes" id="UP000438773">
    <property type="component" value="Unassembled WGS sequence"/>
</dbReference>
<evidence type="ECO:0000313" key="24">
    <source>
        <dbReference type="Proteomes" id="UP000260844"/>
    </source>
</evidence>
<evidence type="ECO:0000313" key="9">
    <source>
        <dbReference type="EMBL" id="KAB4237483.1"/>
    </source>
</evidence>
<dbReference type="AlphaFoldDB" id="A0A1Q6I2L0"/>